<dbReference type="Proteomes" id="UP000037923">
    <property type="component" value="Unassembled WGS sequence"/>
</dbReference>
<dbReference type="EMBL" id="LGTL01000030">
    <property type="protein sequence ID" value="KPA74308.1"/>
    <property type="molecule type" value="Genomic_DNA"/>
</dbReference>
<proteinExistence type="predicted"/>
<keyword evidence="3" id="KW-1185">Reference proteome</keyword>
<gene>
    <name evidence="2" type="ORF">ABB37_09300</name>
</gene>
<sequence length="488" mass="50796">MFVRIRGKGACPENSQAAVMHIRGFRHTHTAAPPDSFYPLIAAPPPTTTTTATTSAAHHEGTSSSSTAPAATTVPLTIEMRPFRFALFPVGIHAAALTEAQARVAAAEADAASPVSFLDSEVARMVWKETWNLYDILYDEVPLLPWTEAPCESAAATALAVTVEDELRRLAETAGTVELSPLASLRATTDDFELASGRTGSHQVVVCPHYYAAAALPEETFTKIQKEAHPVAVASDDGGAVVVVLDLRDLPVSVAGGKAMVNIAWCTAFAAMQPNSVLLRCRAVVVRLPYAAVPTYTRAAENAAAGAAAPPTIANAFVEAVDFIGEHITAVRHAMAGELGSKSSAAQSPPIAMVGSAPEAMTACLRALMAPSPSSSSSPSSAAPAGVVVFYGDHLGLDTSGECGAAHELDARKAAEYASIGEASACVGTVETVPVPLKALLDGGEEPWDEYTLKERQRLNFCPCCGVCGNDEEEGDGADHGHGHGHLH</sequence>
<dbReference type="RefSeq" id="XP_015652747.1">
    <property type="nucleotide sequence ID" value="XM_015808696.1"/>
</dbReference>
<dbReference type="VEuPathDB" id="TriTrypDB:LpyrH10_30_0610"/>
<evidence type="ECO:0000313" key="3">
    <source>
        <dbReference type="Proteomes" id="UP000037923"/>
    </source>
</evidence>
<comment type="caution">
    <text evidence="2">The sequence shown here is derived from an EMBL/GenBank/DDBJ whole genome shotgun (WGS) entry which is preliminary data.</text>
</comment>
<evidence type="ECO:0000256" key="1">
    <source>
        <dbReference type="SAM" id="MobiDB-lite"/>
    </source>
</evidence>
<name>A0A0N0VD06_LEPPY</name>
<accession>A0A0N0VD06</accession>
<dbReference type="OMA" id="WNLYDIL"/>
<feature type="region of interest" description="Disordered" evidence="1">
    <location>
        <begin position="48"/>
        <end position="70"/>
    </location>
</feature>
<dbReference type="GeneID" id="26909583"/>
<evidence type="ECO:0000313" key="2">
    <source>
        <dbReference type="EMBL" id="KPA74308.1"/>
    </source>
</evidence>
<protein>
    <submittedName>
        <fullName evidence="2">Uncharacterized protein</fullName>
    </submittedName>
</protein>
<reference evidence="2 3" key="1">
    <citation type="submission" date="2015-07" db="EMBL/GenBank/DDBJ databases">
        <title>High-quality genome of monoxenous trypanosomatid Leptomonas pyrrhocoris.</title>
        <authorList>
            <person name="Flegontov P."/>
            <person name="Butenko A."/>
            <person name="Firsov S."/>
            <person name="Vlcek C."/>
            <person name="Logacheva M.D."/>
            <person name="Field M."/>
            <person name="Filatov D."/>
            <person name="Flegontova O."/>
            <person name="Gerasimov E."/>
            <person name="Jackson A.P."/>
            <person name="Kelly S."/>
            <person name="Opperdoes F."/>
            <person name="O'Reilly A."/>
            <person name="Votypka J."/>
            <person name="Yurchenko V."/>
            <person name="Lukes J."/>
        </authorList>
    </citation>
    <scope>NUCLEOTIDE SEQUENCE [LARGE SCALE GENOMIC DNA]</scope>
    <source>
        <strain evidence="2">H10</strain>
    </source>
</reference>
<dbReference type="OrthoDB" id="273174at2759"/>
<organism evidence="2 3">
    <name type="scientific">Leptomonas pyrrhocoris</name>
    <name type="common">Firebug parasite</name>
    <dbReference type="NCBI Taxonomy" id="157538"/>
    <lineage>
        <taxon>Eukaryota</taxon>
        <taxon>Discoba</taxon>
        <taxon>Euglenozoa</taxon>
        <taxon>Kinetoplastea</taxon>
        <taxon>Metakinetoplastina</taxon>
        <taxon>Trypanosomatida</taxon>
        <taxon>Trypanosomatidae</taxon>
        <taxon>Leishmaniinae</taxon>
        <taxon>Leptomonas</taxon>
    </lineage>
</organism>
<dbReference type="AlphaFoldDB" id="A0A0N0VD06"/>